<protein>
    <recommendedName>
        <fullName evidence="2">tRNA-guanine(15) transglycosylase-like domain-containing protein</fullName>
    </recommendedName>
</protein>
<dbReference type="EMBL" id="JAHRIO010030288">
    <property type="protein sequence ID" value="MEQ2167662.1"/>
    <property type="molecule type" value="Genomic_DNA"/>
</dbReference>
<dbReference type="PANTHER" id="PTHR43530:SF1">
    <property type="entry name" value="QUEUINE TRNA-RIBOSYLTRANSFERASE CATALYTIC SUBUNIT 1"/>
    <property type="match status" value="1"/>
</dbReference>
<dbReference type="InterPro" id="IPR002616">
    <property type="entry name" value="tRNA_ribo_trans-like"/>
</dbReference>
<proteinExistence type="predicted"/>
<dbReference type="NCBIfam" id="TIGR00449">
    <property type="entry name" value="tgt_general"/>
    <property type="match status" value="1"/>
</dbReference>
<comment type="caution">
    <text evidence="3">The sequence shown here is derived from an EMBL/GenBank/DDBJ whole genome shotgun (WGS) entry which is preliminary data.</text>
</comment>
<gene>
    <name evidence="3" type="ORF">GOODEAATRI_006372</name>
</gene>
<evidence type="ECO:0000313" key="3">
    <source>
        <dbReference type="EMBL" id="MEQ2167662.1"/>
    </source>
</evidence>
<evidence type="ECO:0000313" key="4">
    <source>
        <dbReference type="Proteomes" id="UP001476798"/>
    </source>
</evidence>
<keyword evidence="1" id="KW-0862">Zinc</keyword>
<dbReference type="PANTHER" id="PTHR43530">
    <property type="entry name" value="QUEUINE TRNA-RIBOSYLTRANSFERASE CATALYTIC SUBUNIT 1"/>
    <property type="match status" value="1"/>
</dbReference>
<dbReference type="InterPro" id="IPR036511">
    <property type="entry name" value="TGT-like_sf"/>
</dbReference>
<accession>A0ABV0N8E2</accession>
<sequence>MFLIGSFNCQSFPLHVNGRRNMAASISLEADGNIKDSSMSFKKTLNAVPPLCLRIVADCPVTKARACDLTLPHCTVSTPVFMPVGTQGTLKGITVDQLEGLGCQICLGNTYHLGMRPVGRLQYHSLFFCPVAGSDIMMQLDDVVSSTVRGPRVEEAMHRSIRWLDRCIAANKHPEKQNLFAIIQGGLDAELRKACLDGKRYSHIGRFKDPFLCVRKGILYLYTPIVYLLVEMTKRDVPGFAIGGLSGGEEKDDFWRMVTLSTDHLPREKPRYLMGVGCVRMYTTQELHCFFTIEALINKLYIHHMLQVCCGPGGVCRFGM</sequence>
<feature type="domain" description="tRNA-guanine(15) transglycosylase-like" evidence="2">
    <location>
        <begin position="133"/>
        <end position="197"/>
    </location>
</feature>
<evidence type="ECO:0000256" key="1">
    <source>
        <dbReference type="ARBA" id="ARBA00022833"/>
    </source>
</evidence>
<reference evidence="3 4" key="1">
    <citation type="submission" date="2021-06" db="EMBL/GenBank/DDBJ databases">
        <authorList>
            <person name="Palmer J.M."/>
        </authorList>
    </citation>
    <scope>NUCLEOTIDE SEQUENCE [LARGE SCALE GENOMIC DNA]</scope>
    <source>
        <strain evidence="3 4">GA_2019</strain>
        <tissue evidence="3">Muscle</tissue>
    </source>
</reference>
<feature type="domain" description="tRNA-guanine(15) transglycosylase-like" evidence="2">
    <location>
        <begin position="231"/>
        <end position="278"/>
    </location>
</feature>
<dbReference type="SUPFAM" id="SSF51713">
    <property type="entry name" value="tRNA-guanine transglycosylase"/>
    <property type="match status" value="1"/>
</dbReference>
<dbReference type="Proteomes" id="UP001476798">
    <property type="component" value="Unassembled WGS sequence"/>
</dbReference>
<organism evidence="3 4">
    <name type="scientific">Goodea atripinnis</name>
    <dbReference type="NCBI Taxonomy" id="208336"/>
    <lineage>
        <taxon>Eukaryota</taxon>
        <taxon>Metazoa</taxon>
        <taxon>Chordata</taxon>
        <taxon>Craniata</taxon>
        <taxon>Vertebrata</taxon>
        <taxon>Euteleostomi</taxon>
        <taxon>Actinopterygii</taxon>
        <taxon>Neopterygii</taxon>
        <taxon>Teleostei</taxon>
        <taxon>Neoteleostei</taxon>
        <taxon>Acanthomorphata</taxon>
        <taxon>Ovalentaria</taxon>
        <taxon>Atherinomorphae</taxon>
        <taxon>Cyprinodontiformes</taxon>
        <taxon>Goodeidae</taxon>
        <taxon>Goodea</taxon>
    </lineage>
</organism>
<feature type="domain" description="tRNA-guanine(15) transglycosylase-like" evidence="2">
    <location>
        <begin position="62"/>
        <end position="118"/>
    </location>
</feature>
<name>A0ABV0N8E2_9TELE</name>
<dbReference type="Pfam" id="PF01702">
    <property type="entry name" value="TGT"/>
    <property type="match status" value="3"/>
</dbReference>
<dbReference type="Gene3D" id="3.20.20.105">
    <property type="entry name" value="Queuine tRNA-ribosyltransferase-like"/>
    <property type="match status" value="2"/>
</dbReference>
<evidence type="ECO:0000259" key="2">
    <source>
        <dbReference type="Pfam" id="PF01702"/>
    </source>
</evidence>
<keyword evidence="4" id="KW-1185">Reference proteome</keyword>